<comment type="catalytic activity">
    <reaction evidence="10">
        <text>glycyl-[formate C-acetyltransferase] + reduced [flavodoxin] + S-adenosyl-L-methionine = glycin-2-yl radical-[formate C-acetyltransferase] + semiquinone [flavodoxin] + 5'-deoxyadenosine + L-methionine + H(+)</text>
        <dbReference type="Rhea" id="RHEA:19225"/>
        <dbReference type="Rhea" id="RHEA-COMP:10622"/>
        <dbReference type="Rhea" id="RHEA-COMP:12190"/>
        <dbReference type="Rhea" id="RHEA-COMP:12191"/>
        <dbReference type="Rhea" id="RHEA-COMP:14480"/>
        <dbReference type="ChEBI" id="CHEBI:15378"/>
        <dbReference type="ChEBI" id="CHEBI:17319"/>
        <dbReference type="ChEBI" id="CHEBI:29947"/>
        <dbReference type="ChEBI" id="CHEBI:32722"/>
        <dbReference type="ChEBI" id="CHEBI:57618"/>
        <dbReference type="ChEBI" id="CHEBI:57844"/>
        <dbReference type="ChEBI" id="CHEBI:59789"/>
        <dbReference type="ChEBI" id="CHEBI:140311"/>
        <dbReference type="EC" id="1.97.1.4"/>
    </reaction>
</comment>
<dbReference type="AlphaFoldDB" id="A0A3G9KB38"/>
<evidence type="ECO:0000256" key="5">
    <source>
        <dbReference type="ARBA" id="ARBA00022691"/>
    </source>
</evidence>
<dbReference type="PIRSF" id="PIRSF000371">
    <property type="entry name" value="PFL_act_enz"/>
    <property type="match status" value="1"/>
</dbReference>
<evidence type="ECO:0000256" key="1">
    <source>
        <dbReference type="ARBA" id="ARBA00003141"/>
    </source>
</evidence>
<keyword evidence="9 10" id="KW-0411">Iron-sulfur</keyword>
<keyword evidence="4 10" id="KW-0004">4Fe-4S</keyword>
<gene>
    <name evidence="12" type="primary">pflA_2</name>
    <name evidence="12" type="ORF">Pcatena_14020</name>
</gene>
<evidence type="ECO:0000256" key="9">
    <source>
        <dbReference type="ARBA" id="ARBA00023014"/>
    </source>
</evidence>
<evidence type="ECO:0000256" key="4">
    <source>
        <dbReference type="ARBA" id="ARBA00022485"/>
    </source>
</evidence>
<keyword evidence="5 10" id="KW-0949">S-adenosyl-L-methionine</keyword>
<dbReference type="CDD" id="cd01335">
    <property type="entry name" value="Radical_SAM"/>
    <property type="match status" value="1"/>
</dbReference>
<comment type="similarity">
    <text evidence="2 10">Belongs to the organic radical-activating enzymes family.</text>
</comment>
<keyword evidence="6 10" id="KW-0479">Metal-binding</keyword>
<dbReference type="GO" id="GO:0016829">
    <property type="term" value="F:lyase activity"/>
    <property type="evidence" value="ECO:0007669"/>
    <property type="project" value="UniProtKB-KW"/>
</dbReference>
<protein>
    <recommendedName>
        <fullName evidence="3 10">Pyruvate formate-lyase-activating enzyme</fullName>
        <ecNumber evidence="10">1.97.1.4</ecNumber>
    </recommendedName>
</protein>
<dbReference type="GO" id="GO:0005737">
    <property type="term" value="C:cytoplasm"/>
    <property type="evidence" value="ECO:0007669"/>
    <property type="project" value="UniProtKB-SubCell"/>
</dbReference>
<dbReference type="Proteomes" id="UP000273154">
    <property type="component" value="Chromosome"/>
</dbReference>
<keyword evidence="13" id="KW-1185">Reference proteome</keyword>
<dbReference type="InterPro" id="IPR012838">
    <property type="entry name" value="PFL1_activating"/>
</dbReference>
<keyword evidence="7 10" id="KW-0560">Oxidoreductase</keyword>
<evidence type="ECO:0000256" key="7">
    <source>
        <dbReference type="ARBA" id="ARBA00023002"/>
    </source>
</evidence>
<keyword evidence="10" id="KW-0963">Cytoplasm</keyword>
<sequence>MTKGRIHSMESFGSADGPGVRFLVFLQGCPMRCRYCHNPDTWRTEGGTLMDASEILDRAERFRSYWGPEGGITVSGGEALMQAEFVAELFEQAHERGINTCLDTSLAPFTREQPALATFERVMDACDLVMADIKHADPAVHKRLTGRTNENIVDCLHWLAERNQPMWIRQVLVEGYTDDDASLAQTRELIASLGESVRRVEVLPYHTLGVFKWEELGIPYTLEGVTPPSPERTQQAQAILRGEVPAPTAGAERHAARAQH</sequence>
<evidence type="ECO:0000259" key="11">
    <source>
        <dbReference type="PROSITE" id="PS51918"/>
    </source>
</evidence>
<comment type="subcellular location">
    <subcellularLocation>
        <location evidence="10">Cytoplasm</location>
    </subcellularLocation>
</comment>
<dbReference type="NCBIfam" id="TIGR02493">
    <property type="entry name" value="PFLA"/>
    <property type="match status" value="1"/>
</dbReference>
<accession>A0A3G9KB38</accession>
<dbReference type="GeneID" id="88849546"/>
<dbReference type="GO" id="GO:0051539">
    <property type="term" value="F:4 iron, 4 sulfur cluster binding"/>
    <property type="evidence" value="ECO:0007669"/>
    <property type="project" value="UniProtKB-UniRule"/>
</dbReference>
<dbReference type="Gene3D" id="3.20.20.70">
    <property type="entry name" value="Aldolase class I"/>
    <property type="match status" value="1"/>
</dbReference>
<dbReference type="PANTHER" id="PTHR30352:SF5">
    <property type="entry name" value="PYRUVATE FORMATE-LYASE 1-ACTIVATING ENZYME"/>
    <property type="match status" value="1"/>
</dbReference>
<dbReference type="PROSITE" id="PS01087">
    <property type="entry name" value="RADICAL_ACTIVATING"/>
    <property type="match status" value="1"/>
</dbReference>
<comment type="function">
    <text evidence="1 10">Activation of pyruvate formate-lyase under anaerobic conditions by generation of an organic free radical, using S-adenosylmethionine and reduced flavodoxin as cosubstrates to produce 5'-deoxy-adenosine.</text>
</comment>
<evidence type="ECO:0000313" key="13">
    <source>
        <dbReference type="Proteomes" id="UP000273154"/>
    </source>
</evidence>
<proteinExistence type="inferred from homology"/>
<dbReference type="SUPFAM" id="SSF102114">
    <property type="entry name" value="Radical SAM enzymes"/>
    <property type="match status" value="1"/>
</dbReference>
<dbReference type="GO" id="GO:0046872">
    <property type="term" value="F:metal ion binding"/>
    <property type="evidence" value="ECO:0007669"/>
    <property type="project" value="UniProtKB-UniRule"/>
</dbReference>
<dbReference type="InterPro" id="IPR013785">
    <property type="entry name" value="Aldolase_TIM"/>
</dbReference>
<dbReference type="EC" id="1.97.1.4" evidence="10"/>
<name>A0A3G9KB38_9ACTN</name>
<evidence type="ECO:0000256" key="10">
    <source>
        <dbReference type="RuleBase" id="RU362053"/>
    </source>
</evidence>
<dbReference type="PANTHER" id="PTHR30352">
    <property type="entry name" value="PYRUVATE FORMATE-LYASE-ACTIVATING ENZYME"/>
    <property type="match status" value="1"/>
</dbReference>
<dbReference type="OrthoDB" id="9782387at2"/>
<reference evidence="13" key="1">
    <citation type="submission" date="2018-11" db="EMBL/GenBank/DDBJ databases">
        <title>Comparative genomics of Parolsenella catena and Libanicoccus massiliensis: Reclassification of Libanicoccus massiliensis as Parolsenella massiliensis comb. nov.</title>
        <authorList>
            <person name="Sakamoto M."/>
            <person name="Ikeyama N."/>
            <person name="Murakami T."/>
            <person name="Mori H."/>
            <person name="Yuki M."/>
            <person name="Ohkuma M."/>
        </authorList>
    </citation>
    <scope>NUCLEOTIDE SEQUENCE [LARGE SCALE GENOMIC DNA]</scope>
    <source>
        <strain evidence="13">JCM 31932</strain>
    </source>
</reference>
<dbReference type="PROSITE" id="PS51918">
    <property type="entry name" value="RADICAL_SAM"/>
    <property type="match status" value="1"/>
</dbReference>
<keyword evidence="12" id="KW-0670">Pyruvate</keyword>
<evidence type="ECO:0000256" key="2">
    <source>
        <dbReference type="ARBA" id="ARBA00009777"/>
    </source>
</evidence>
<evidence type="ECO:0000256" key="6">
    <source>
        <dbReference type="ARBA" id="ARBA00022723"/>
    </source>
</evidence>
<feature type="domain" description="Radical SAM core" evidence="11">
    <location>
        <begin position="15"/>
        <end position="243"/>
    </location>
</feature>
<evidence type="ECO:0000313" key="12">
    <source>
        <dbReference type="EMBL" id="BBH50815.1"/>
    </source>
</evidence>
<keyword evidence="12" id="KW-0456">Lyase</keyword>
<keyword evidence="8 10" id="KW-0408">Iron</keyword>
<dbReference type="InterPro" id="IPR007197">
    <property type="entry name" value="rSAM"/>
</dbReference>
<dbReference type="SFLD" id="SFLDS00029">
    <property type="entry name" value="Radical_SAM"/>
    <property type="match status" value="1"/>
</dbReference>
<dbReference type="InterPro" id="IPR012839">
    <property type="entry name" value="Organic_radical_activase"/>
</dbReference>
<dbReference type="EMBL" id="AP019367">
    <property type="protein sequence ID" value="BBH50815.1"/>
    <property type="molecule type" value="Genomic_DNA"/>
</dbReference>
<evidence type="ECO:0000256" key="3">
    <source>
        <dbReference type="ARBA" id="ARBA00021356"/>
    </source>
</evidence>
<dbReference type="Pfam" id="PF04055">
    <property type="entry name" value="Radical_SAM"/>
    <property type="match status" value="1"/>
</dbReference>
<dbReference type="InterPro" id="IPR034457">
    <property type="entry name" value="Organic_radical-activating"/>
</dbReference>
<dbReference type="KEGG" id="pcat:Pcatena_14020"/>
<comment type="cofactor">
    <cofactor evidence="10">
        <name>[4Fe-4S] cluster</name>
        <dbReference type="ChEBI" id="CHEBI:49883"/>
    </cofactor>
    <text evidence="10">Binds 1 [4Fe-4S] cluster. The cluster is coordinated with 3 cysteines and an exchangeable S-adenosyl-L-methionine.</text>
</comment>
<dbReference type="InterPro" id="IPR001989">
    <property type="entry name" value="Radical_activat_CS"/>
</dbReference>
<evidence type="ECO:0000256" key="8">
    <source>
        <dbReference type="ARBA" id="ARBA00023004"/>
    </source>
</evidence>
<dbReference type="RefSeq" id="WP_126422945.1">
    <property type="nucleotide sequence ID" value="NZ_AP019367.1"/>
</dbReference>
<dbReference type="InterPro" id="IPR058240">
    <property type="entry name" value="rSAM_sf"/>
</dbReference>
<dbReference type="GO" id="GO:0043365">
    <property type="term" value="F:[formate-C-acetyltransferase]-activating enzyme activity"/>
    <property type="evidence" value="ECO:0007669"/>
    <property type="project" value="UniProtKB-UniRule"/>
</dbReference>
<dbReference type="SFLD" id="SFLDG01066">
    <property type="entry name" value="organic_radical-activating_enz"/>
    <property type="match status" value="1"/>
</dbReference>
<organism evidence="12 13">
    <name type="scientific">Parolsenella catena</name>
    <dbReference type="NCBI Taxonomy" id="2003188"/>
    <lineage>
        <taxon>Bacteria</taxon>
        <taxon>Bacillati</taxon>
        <taxon>Actinomycetota</taxon>
        <taxon>Coriobacteriia</taxon>
        <taxon>Coriobacteriales</taxon>
        <taxon>Atopobiaceae</taxon>
        <taxon>Parolsenella</taxon>
    </lineage>
</organism>